<sequence length="182" mass="20329">MRLFVAIDLPPVARAALTRLQGDLRVGRHADADTLHVTLAFLDEQDLPVAEAVHEALSEIDMPEFALRIKGVDVFDRARPRLVFAGVERSDPLVALHRKVRGAAMEAGIALQRQRFRPHVTLARFPREMPRHDLDRLGAFLEAHGAFGLEPFEVTEFGLYRSILGPDGAVHERLAAYELKTP</sequence>
<dbReference type="PANTHER" id="PTHR35561:SF1">
    <property type="entry name" value="RNA 2',3'-CYCLIC PHOSPHODIESTERASE"/>
    <property type="match status" value="1"/>
</dbReference>
<evidence type="ECO:0000313" key="3">
    <source>
        <dbReference type="EMBL" id="SLN55978.1"/>
    </source>
</evidence>
<feature type="short sequence motif" description="HXTX 1" evidence="2">
    <location>
        <begin position="36"/>
        <end position="39"/>
    </location>
</feature>
<evidence type="ECO:0000256" key="2">
    <source>
        <dbReference type="HAMAP-Rule" id="MF_01940"/>
    </source>
</evidence>
<dbReference type="Pfam" id="PF13563">
    <property type="entry name" value="2_5_RNA_ligase2"/>
    <property type="match status" value="1"/>
</dbReference>
<accession>A0A1X6ZMA8</accession>
<reference evidence="3 4" key="1">
    <citation type="submission" date="2017-03" db="EMBL/GenBank/DDBJ databases">
        <authorList>
            <person name="Afonso C.L."/>
            <person name="Miller P.J."/>
            <person name="Scott M.A."/>
            <person name="Spackman E."/>
            <person name="Goraichik I."/>
            <person name="Dimitrov K.M."/>
            <person name="Suarez D.L."/>
            <person name="Swayne D.E."/>
        </authorList>
    </citation>
    <scope>NUCLEOTIDE SEQUENCE [LARGE SCALE GENOMIC DNA]</scope>
    <source>
        <strain evidence="3 4">CECT 8110</strain>
    </source>
</reference>
<dbReference type="OrthoDB" id="9793819at2"/>
<dbReference type="EMBL" id="FWFU01000004">
    <property type="protein sequence ID" value="SLN55978.1"/>
    <property type="molecule type" value="Genomic_DNA"/>
</dbReference>
<dbReference type="NCBIfam" id="TIGR02258">
    <property type="entry name" value="2_5_ligase"/>
    <property type="match status" value="1"/>
</dbReference>
<dbReference type="AlphaFoldDB" id="A0A1X6ZMA8"/>
<dbReference type="InterPro" id="IPR004175">
    <property type="entry name" value="RNA_CPDase"/>
</dbReference>
<name>A0A1X6ZMA8_9RHOB</name>
<comment type="function">
    <text evidence="2">Hydrolyzes RNA 2',3'-cyclic phosphodiester to an RNA 2'-phosphomonoester.</text>
</comment>
<dbReference type="GO" id="GO:0004113">
    <property type="term" value="F:2',3'-cyclic-nucleotide 3'-phosphodiesterase activity"/>
    <property type="evidence" value="ECO:0007669"/>
    <property type="project" value="InterPro"/>
</dbReference>
<feature type="short sequence motif" description="HXTX 2" evidence="2">
    <location>
        <begin position="119"/>
        <end position="122"/>
    </location>
</feature>
<dbReference type="HAMAP" id="MF_01940">
    <property type="entry name" value="RNA_CPDase"/>
    <property type="match status" value="1"/>
</dbReference>
<dbReference type="SUPFAM" id="SSF55144">
    <property type="entry name" value="LigT-like"/>
    <property type="match status" value="1"/>
</dbReference>
<gene>
    <name evidence="3" type="primary">ligT</name>
    <name evidence="3" type="ORF">ROH8110_03049</name>
</gene>
<dbReference type="PANTHER" id="PTHR35561">
    <property type="entry name" value="RNA 2',3'-CYCLIC PHOSPHODIESTERASE"/>
    <property type="match status" value="1"/>
</dbReference>
<dbReference type="RefSeq" id="WP_085818608.1">
    <property type="nucleotide sequence ID" value="NZ_FWFU01000004.1"/>
</dbReference>
<comment type="catalytic activity">
    <reaction evidence="2">
        <text>a 3'-end 2',3'-cyclophospho-ribonucleotide-RNA + H2O = a 3'-end 2'-phospho-ribonucleotide-RNA + H(+)</text>
        <dbReference type="Rhea" id="RHEA:11828"/>
        <dbReference type="Rhea" id="RHEA-COMP:10464"/>
        <dbReference type="Rhea" id="RHEA-COMP:17353"/>
        <dbReference type="ChEBI" id="CHEBI:15377"/>
        <dbReference type="ChEBI" id="CHEBI:15378"/>
        <dbReference type="ChEBI" id="CHEBI:83064"/>
        <dbReference type="ChEBI" id="CHEBI:173113"/>
        <dbReference type="EC" id="3.1.4.58"/>
    </reaction>
</comment>
<keyword evidence="1 2" id="KW-0378">Hydrolase</keyword>
<dbReference type="InterPro" id="IPR009097">
    <property type="entry name" value="Cyclic_Pdiesterase"/>
</dbReference>
<dbReference type="GO" id="GO:0016874">
    <property type="term" value="F:ligase activity"/>
    <property type="evidence" value="ECO:0007669"/>
    <property type="project" value="UniProtKB-KW"/>
</dbReference>
<dbReference type="GO" id="GO:0008664">
    <property type="term" value="F:RNA 2',3'-cyclic 3'-phosphodiesterase activity"/>
    <property type="evidence" value="ECO:0007669"/>
    <property type="project" value="UniProtKB-EC"/>
</dbReference>
<organism evidence="3 4">
    <name type="scientific">Roseovarius halotolerans</name>
    <dbReference type="NCBI Taxonomy" id="505353"/>
    <lineage>
        <taxon>Bacteria</taxon>
        <taxon>Pseudomonadati</taxon>
        <taxon>Pseudomonadota</taxon>
        <taxon>Alphaproteobacteria</taxon>
        <taxon>Rhodobacterales</taxon>
        <taxon>Roseobacteraceae</taxon>
        <taxon>Roseovarius</taxon>
    </lineage>
</organism>
<proteinExistence type="inferred from homology"/>
<keyword evidence="4" id="KW-1185">Reference proteome</keyword>
<feature type="active site" description="Proton donor" evidence="2">
    <location>
        <position position="36"/>
    </location>
</feature>
<comment type="similarity">
    <text evidence="2">Belongs to the 2H phosphoesterase superfamily. ThpR family.</text>
</comment>
<dbReference type="Gene3D" id="3.90.1140.10">
    <property type="entry name" value="Cyclic phosphodiesterase"/>
    <property type="match status" value="1"/>
</dbReference>
<protein>
    <recommendedName>
        <fullName evidence="2">RNA 2',3'-cyclic phosphodiesterase</fullName>
        <shortName evidence="2">RNA 2',3'-CPDase</shortName>
        <ecNumber evidence="2">3.1.4.58</ecNumber>
    </recommendedName>
</protein>
<keyword evidence="3" id="KW-0436">Ligase</keyword>
<evidence type="ECO:0000256" key="1">
    <source>
        <dbReference type="ARBA" id="ARBA00022801"/>
    </source>
</evidence>
<evidence type="ECO:0000313" key="4">
    <source>
        <dbReference type="Proteomes" id="UP000193207"/>
    </source>
</evidence>
<feature type="active site" description="Proton acceptor" evidence="2">
    <location>
        <position position="119"/>
    </location>
</feature>
<dbReference type="Proteomes" id="UP000193207">
    <property type="component" value="Unassembled WGS sequence"/>
</dbReference>
<dbReference type="EC" id="3.1.4.58" evidence="2"/>